<dbReference type="PANTHER" id="PTHR34473">
    <property type="entry name" value="UPF0699 TRANSMEMBRANE PROTEIN YDBS"/>
    <property type="match status" value="1"/>
</dbReference>
<keyword evidence="1" id="KW-0812">Transmembrane</keyword>
<feature type="transmembrane region" description="Helical" evidence="1">
    <location>
        <begin position="27"/>
        <end position="45"/>
    </location>
</feature>
<protein>
    <submittedName>
        <fullName evidence="3">PH domain-containing protein</fullName>
    </submittedName>
</protein>
<accession>A0A845APN5</accession>
<dbReference type="Pfam" id="PF03703">
    <property type="entry name" value="bPH_2"/>
    <property type="match status" value="3"/>
</dbReference>
<evidence type="ECO:0000313" key="4">
    <source>
        <dbReference type="EMBL" id="MXP33591.1"/>
    </source>
</evidence>
<evidence type="ECO:0000313" key="3">
    <source>
        <dbReference type="EMBL" id="MXP30831.1"/>
    </source>
</evidence>
<dbReference type="EMBL" id="WTYE01000001">
    <property type="protein sequence ID" value="MXP33591.1"/>
    <property type="molecule type" value="Genomic_DNA"/>
</dbReference>
<feature type="domain" description="YdbS-like PH" evidence="2">
    <location>
        <begin position="403"/>
        <end position="478"/>
    </location>
</feature>
<evidence type="ECO:0000256" key="1">
    <source>
        <dbReference type="SAM" id="Phobius"/>
    </source>
</evidence>
<proteinExistence type="predicted"/>
<dbReference type="PANTHER" id="PTHR34473:SF2">
    <property type="entry name" value="UPF0699 TRANSMEMBRANE PROTEIN YDBT"/>
    <property type="match status" value="1"/>
</dbReference>
<name>A0A845APN5_9SPHN</name>
<comment type="caution">
    <text evidence="3">The sequence shown here is derived from an EMBL/GenBank/DDBJ whole genome shotgun (WGS) entry which is preliminary data.</text>
</comment>
<dbReference type="Proteomes" id="UP000446786">
    <property type="component" value="Unassembled WGS sequence"/>
</dbReference>
<feature type="transmembrane region" description="Helical" evidence="1">
    <location>
        <begin position="217"/>
        <end position="245"/>
    </location>
</feature>
<feature type="transmembrane region" description="Helical" evidence="1">
    <location>
        <begin position="352"/>
        <end position="372"/>
    </location>
</feature>
<feature type="domain" description="YdbS-like PH" evidence="2">
    <location>
        <begin position="250"/>
        <end position="294"/>
    </location>
</feature>
<feature type="domain" description="YdbS-like PH" evidence="2">
    <location>
        <begin position="47"/>
        <end position="125"/>
    </location>
</feature>
<dbReference type="AlphaFoldDB" id="A0A845APN5"/>
<sequence length="493" mass="54285">MIPQLIVPMLFVSYGMADDGISWKLALLPLIVVIFLASVIAVSFLQWRRFTYRVGTTDIKVESGLLSRAARSVPFERIQDVSLEQKFVPRLLGLVEVKFETGAGGKDELKLAYLSEEQGEALRELVRERRDGEKTASVFGDSEASESVPAEQAETLFAMPPKRLVTFGMFEFSLAVIAVIGGLAQQFDFLLPFDIWDWQMWVGIFSGPTEQVAALGIMAQVFGAGLAILSLLALGVVTGVTRTVLRDWGFRLERTSKGFRRRRGLLTRTDVVMPVHRVQAIKVGTGLVRRRFGWNGLSFVSLAQDSGSSSHVVAPFAQQQELDPIIAAAGFESPPGDLDWHRSSTADRNVSMLIDGGVLAFVALVVFALAVLDPFDVMAGREGFAMIPLALGAFFCARQYYLWRHARNAIDADQLYRRVGWLAPSLAIANRVKLQSAEISQGPIARWCGYATLRLGLAGGTFAIEGIPVDRARSLRREVLESIARTDFSALNR</sequence>
<gene>
    <name evidence="3" type="ORF">GRI94_03225</name>
    <name evidence="4" type="ORF">GRI94_17315</name>
</gene>
<keyword evidence="1" id="KW-1133">Transmembrane helix</keyword>
<dbReference type="PIRSF" id="PIRSF026631">
    <property type="entry name" value="UCP026631"/>
    <property type="match status" value="1"/>
</dbReference>
<keyword evidence="1" id="KW-0472">Membrane</keyword>
<feature type="transmembrane region" description="Helical" evidence="1">
    <location>
        <begin position="384"/>
        <end position="403"/>
    </location>
</feature>
<reference evidence="3 5" key="1">
    <citation type="submission" date="2019-12" db="EMBL/GenBank/DDBJ databases">
        <title>Genomic-based taxomic classification of the family Erythrobacteraceae.</title>
        <authorList>
            <person name="Xu L."/>
        </authorList>
    </citation>
    <scope>NUCLEOTIDE SEQUENCE [LARGE SCALE GENOMIC DNA]</scope>
    <source>
        <strain evidence="3 5">JCM 16677</strain>
    </source>
</reference>
<evidence type="ECO:0000313" key="5">
    <source>
        <dbReference type="Proteomes" id="UP000446786"/>
    </source>
</evidence>
<dbReference type="OrthoDB" id="8481729at2"/>
<feature type="transmembrane region" description="Helical" evidence="1">
    <location>
        <begin position="164"/>
        <end position="184"/>
    </location>
</feature>
<dbReference type="InterPro" id="IPR005182">
    <property type="entry name" value="YdbS-like_PH"/>
</dbReference>
<dbReference type="InterPro" id="IPR014529">
    <property type="entry name" value="UCP026631"/>
</dbReference>
<evidence type="ECO:0000259" key="2">
    <source>
        <dbReference type="Pfam" id="PF03703"/>
    </source>
</evidence>
<dbReference type="EMBL" id="WTYE01000001">
    <property type="protein sequence ID" value="MXP30831.1"/>
    <property type="molecule type" value="Genomic_DNA"/>
</dbReference>
<keyword evidence="5" id="KW-1185">Reference proteome</keyword>
<organism evidence="3 5">
    <name type="scientific">Parerythrobacter jejuensis</name>
    <dbReference type="NCBI Taxonomy" id="795812"/>
    <lineage>
        <taxon>Bacteria</taxon>
        <taxon>Pseudomonadati</taxon>
        <taxon>Pseudomonadota</taxon>
        <taxon>Alphaproteobacteria</taxon>
        <taxon>Sphingomonadales</taxon>
        <taxon>Erythrobacteraceae</taxon>
        <taxon>Parerythrobacter</taxon>
    </lineage>
</organism>